<keyword evidence="3" id="KW-1185">Reference proteome</keyword>
<proteinExistence type="predicted"/>
<name>A0A8J2SWU7_9STRA</name>
<accession>A0A8J2SWU7</accession>
<feature type="chain" id="PRO_5035321696" evidence="1">
    <location>
        <begin position="25"/>
        <end position="132"/>
    </location>
</feature>
<comment type="caution">
    <text evidence="2">The sequence shown here is derived from an EMBL/GenBank/DDBJ whole genome shotgun (WGS) entry which is preliminary data.</text>
</comment>
<dbReference type="OrthoDB" id="10456055at2759"/>
<organism evidence="2 3">
    <name type="scientific">Pelagomonas calceolata</name>
    <dbReference type="NCBI Taxonomy" id="35677"/>
    <lineage>
        <taxon>Eukaryota</taxon>
        <taxon>Sar</taxon>
        <taxon>Stramenopiles</taxon>
        <taxon>Ochrophyta</taxon>
        <taxon>Pelagophyceae</taxon>
        <taxon>Pelagomonadales</taxon>
        <taxon>Pelagomonadaceae</taxon>
        <taxon>Pelagomonas</taxon>
    </lineage>
</organism>
<dbReference type="EMBL" id="CAKKNE010000006">
    <property type="protein sequence ID" value="CAH0378917.1"/>
    <property type="molecule type" value="Genomic_DNA"/>
</dbReference>
<dbReference type="AlphaFoldDB" id="A0A8J2SWU7"/>
<feature type="non-terminal residue" evidence="2">
    <location>
        <position position="132"/>
    </location>
</feature>
<evidence type="ECO:0000313" key="2">
    <source>
        <dbReference type="EMBL" id="CAH0378917.1"/>
    </source>
</evidence>
<feature type="signal peptide" evidence="1">
    <location>
        <begin position="1"/>
        <end position="24"/>
    </location>
</feature>
<protein>
    <submittedName>
        <fullName evidence="2">Uncharacterized protein</fullName>
    </submittedName>
</protein>
<reference evidence="2" key="1">
    <citation type="submission" date="2021-11" db="EMBL/GenBank/DDBJ databases">
        <authorList>
            <consortium name="Genoscope - CEA"/>
            <person name="William W."/>
        </authorList>
    </citation>
    <scope>NUCLEOTIDE SEQUENCE</scope>
</reference>
<sequence length="132" mass="14802">MPGHRAYRAWFVIAAVVSLEVLLGRDRTVVDYDGGDNEARALFFCMNHGVGEDENCVERLVLAARERNETGQSSPQVRKEEGPFVVLKDYPEIENEWGFAQPDPRVLPVCVGEVESTGKRPLQFSEDHVADL</sequence>
<evidence type="ECO:0000313" key="3">
    <source>
        <dbReference type="Proteomes" id="UP000789595"/>
    </source>
</evidence>
<evidence type="ECO:0000256" key="1">
    <source>
        <dbReference type="SAM" id="SignalP"/>
    </source>
</evidence>
<gene>
    <name evidence="2" type="ORF">PECAL_6P05170</name>
</gene>
<keyword evidence="1" id="KW-0732">Signal</keyword>
<dbReference type="Proteomes" id="UP000789595">
    <property type="component" value="Unassembled WGS sequence"/>
</dbReference>